<dbReference type="SUPFAM" id="SSF103473">
    <property type="entry name" value="MFS general substrate transporter"/>
    <property type="match status" value="1"/>
</dbReference>
<feature type="transmembrane region" description="Helical" evidence="6">
    <location>
        <begin position="258"/>
        <end position="275"/>
    </location>
</feature>
<dbReference type="AlphaFoldDB" id="A3MXI3"/>
<evidence type="ECO:0000256" key="1">
    <source>
        <dbReference type="ARBA" id="ARBA00004141"/>
    </source>
</evidence>
<name>A3MXI3_PYRCJ</name>
<keyword evidence="2" id="KW-0813">Transport</keyword>
<evidence type="ECO:0000259" key="7">
    <source>
        <dbReference type="PROSITE" id="PS50850"/>
    </source>
</evidence>
<dbReference type="PRINTS" id="PR01035">
    <property type="entry name" value="TCRTETA"/>
</dbReference>
<comment type="subcellular location">
    <subcellularLocation>
        <location evidence="1">Membrane</location>
        <topology evidence="1">Multi-pass membrane protein</topology>
    </subcellularLocation>
</comment>
<keyword evidence="4 6" id="KW-1133">Transmembrane helix</keyword>
<feature type="transmembrane region" description="Helical" evidence="6">
    <location>
        <begin position="156"/>
        <end position="174"/>
    </location>
</feature>
<dbReference type="GeneID" id="4908288"/>
<feature type="transmembrane region" description="Helical" evidence="6">
    <location>
        <begin position="227"/>
        <end position="246"/>
    </location>
</feature>
<dbReference type="PANTHER" id="PTHR23504">
    <property type="entry name" value="MAJOR FACILITATOR SUPERFAMILY DOMAIN-CONTAINING PROTEIN 10"/>
    <property type="match status" value="1"/>
</dbReference>
<evidence type="ECO:0000256" key="3">
    <source>
        <dbReference type="ARBA" id="ARBA00022692"/>
    </source>
</evidence>
<organism evidence="8 9">
    <name type="scientific">Pyrobaculum calidifontis (strain DSM 21063 / JCM 11548 / VA1)</name>
    <dbReference type="NCBI Taxonomy" id="410359"/>
    <lineage>
        <taxon>Archaea</taxon>
        <taxon>Thermoproteota</taxon>
        <taxon>Thermoprotei</taxon>
        <taxon>Thermoproteales</taxon>
        <taxon>Thermoproteaceae</taxon>
        <taxon>Pyrobaculum</taxon>
    </lineage>
</organism>
<dbReference type="Proteomes" id="UP000001431">
    <property type="component" value="Chromosome"/>
</dbReference>
<dbReference type="RefSeq" id="WP_011850608.1">
    <property type="nucleotide sequence ID" value="NC_009073.1"/>
</dbReference>
<dbReference type="eggNOG" id="arCOG00130">
    <property type="taxonomic scope" value="Archaea"/>
</dbReference>
<accession>A3MXI3</accession>
<dbReference type="Gene3D" id="1.20.1250.20">
    <property type="entry name" value="MFS general substrate transporter like domains"/>
    <property type="match status" value="1"/>
</dbReference>
<feature type="transmembrane region" description="Helical" evidence="6">
    <location>
        <begin position="66"/>
        <end position="86"/>
    </location>
</feature>
<keyword evidence="9" id="KW-1185">Reference proteome</keyword>
<dbReference type="STRING" id="410359.Pcal_1934"/>
<dbReference type="OrthoDB" id="117970at2157"/>
<proteinExistence type="predicted"/>
<dbReference type="KEGG" id="pcl:Pcal_1934"/>
<dbReference type="PROSITE" id="PS50850">
    <property type="entry name" value="MFS"/>
    <property type="match status" value="1"/>
</dbReference>
<feature type="transmembrane region" description="Helical" evidence="6">
    <location>
        <begin position="40"/>
        <end position="59"/>
    </location>
</feature>
<feature type="transmembrane region" description="Helical" evidence="6">
    <location>
        <begin position="126"/>
        <end position="150"/>
    </location>
</feature>
<evidence type="ECO:0000256" key="4">
    <source>
        <dbReference type="ARBA" id="ARBA00022989"/>
    </source>
</evidence>
<feature type="transmembrane region" description="Helical" evidence="6">
    <location>
        <begin position="92"/>
        <end position="114"/>
    </location>
</feature>
<dbReference type="Pfam" id="PF07690">
    <property type="entry name" value="MFS_1"/>
    <property type="match status" value="1"/>
</dbReference>
<feature type="transmembrane region" description="Helical" evidence="6">
    <location>
        <begin position="342"/>
        <end position="363"/>
    </location>
</feature>
<evidence type="ECO:0000256" key="2">
    <source>
        <dbReference type="ARBA" id="ARBA00022448"/>
    </source>
</evidence>
<protein>
    <submittedName>
        <fullName evidence="8">Major facilitator superfamily MFS_1</fullName>
    </submittedName>
</protein>
<feature type="domain" description="Major facilitator superfamily (MFS) profile" evidence="7">
    <location>
        <begin position="2"/>
        <end position="367"/>
    </location>
</feature>
<dbReference type="HOGENOM" id="CLU_001265_10_11_2"/>
<evidence type="ECO:0000256" key="5">
    <source>
        <dbReference type="ARBA" id="ARBA00023136"/>
    </source>
</evidence>
<dbReference type="PANTHER" id="PTHR23504:SF15">
    <property type="entry name" value="MAJOR FACILITATOR SUPERFAMILY (MFS) PROFILE DOMAIN-CONTAINING PROTEIN"/>
    <property type="match status" value="1"/>
</dbReference>
<feature type="transmembrane region" description="Helical" evidence="6">
    <location>
        <begin position="186"/>
        <end position="207"/>
    </location>
</feature>
<dbReference type="GO" id="GO:0022857">
    <property type="term" value="F:transmembrane transporter activity"/>
    <property type="evidence" value="ECO:0007669"/>
    <property type="project" value="InterPro"/>
</dbReference>
<keyword evidence="5 6" id="KW-0472">Membrane</keyword>
<sequence length="385" mass="38445">MAKLALFVAVALHMVGFGAVIPVMPTLVKSLGGDAVVQGLLTSVFTLAQLASAPLWGWVSDRVGRRVIIAAGLGLAALGHAGLYLARDLPTAFVARAIAGLGGGTLPAIQAAVLELSRPEERAASMALFGMAFGVGFVLGPLIGGVVAVLSPRGPFLTAALLSATAALWTAAVYRSPASPPVPKAGGGGGEVVVLVAAAFFLMNMSFSQFESIVSYYGSDLGLTPAYIGLMMAFAGVAAGGAQWAVRRLERGGSVGRGISVGLAAMASGLLAVAVPAVPALFVGVAVASAGQIIASAFISKAVAEGAEKVGLAFGVMQTAGSLGRLVGPAAGGYLYKALSPSAPFLAAAALAVLTLALFAYGVRNSPVGTRLGGSLHVFQEAHRH</sequence>
<dbReference type="InterPro" id="IPR011701">
    <property type="entry name" value="MFS"/>
</dbReference>
<evidence type="ECO:0000313" key="9">
    <source>
        <dbReference type="Proteomes" id="UP000001431"/>
    </source>
</evidence>
<dbReference type="InterPro" id="IPR036259">
    <property type="entry name" value="MFS_trans_sf"/>
</dbReference>
<evidence type="ECO:0000256" key="6">
    <source>
        <dbReference type="SAM" id="Phobius"/>
    </source>
</evidence>
<dbReference type="EMBL" id="CP000561">
    <property type="protein sequence ID" value="ABO09350.1"/>
    <property type="molecule type" value="Genomic_DNA"/>
</dbReference>
<keyword evidence="3 6" id="KW-0812">Transmembrane</keyword>
<dbReference type="GO" id="GO:0016020">
    <property type="term" value="C:membrane"/>
    <property type="evidence" value="ECO:0007669"/>
    <property type="project" value="UniProtKB-SubCell"/>
</dbReference>
<dbReference type="InterPro" id="IPR001958">
    <property type="entry name" value="Tet-R_TetA/multi-R_MdtG-like"/>
</dbReference>
<evidence type="ECO:0000313" key="8">
    <source>
        <dbReference type="EMBL" id="ABO09350.1"/>
    </source>
</evidence>
<reference evidence="8" key="1">
    <citation type="submission" date="2007-02" db="EMBL/GenBank/DDBJ databases">
        <title>Complete sequence of Pyrobaculum calidifontis JCM 11548.</title>
        <authorList>
            <consortium name="US DOE Joint Genome Institute"/>
            <person name="Copeland A."/>
            <person name="Lucas S."/>
            <person name="Lapidus A."/>
            <person name="Barry K."/>
            <person name="Glavina del Rio T."/>
            <person name="Dalin E."/>
            <person name="Tice H."/>
            <person name="Pitluck S."/>
            <person name="Chain P."/>
            <person name="Malfatti S."/>
            <person name="Shin M."/>
            <person name="Vergez L."/>
            <person name="Schmutz J."/>
            <person name="Larimer F."/>
            <person name="Land M."/>
            <person name="Hauser L."/>
            <person name="Kyrpides N."/>
            <person name="Mikhailova N."/>
            <person name="Cozen A.E."/>
            <person name="Fitz-Gibbon S.T."/>
            <person name="House C.H."/>
            <person name="Saltikov C."/>
            <person name="Lowe T.M."/>
            <person name="Richardson P."/>
        </authorList>
    </citation>
    <scope>NUCLEOTIDE SEQUENCE [LARGE SCALE GENOMIC DNA]</scope>
    <source>
        <strain evidence="8">JCM 11548</strain>
    </source>
</reference>
<dbReference type="InterPro" id="IPR020846">
    <property type="entry name" value="MFS_dom"/>
</dbReference>
<gene>
    <name evidence="8" type="ordered locus">Pcal_1934</name>
</gene>